<organism evidence="3 4">
    <name type="scientific">Paramecium octaurelia</name>
    <dbReference type="NCBI Taxonomy" id="43137"/>
    <lineage>
        <taxon>Eukaryota</taxon>
        <taxon>Sar</taxon>
        <taxon>Alveolata</taxon>
        <taxon>Ciliophora</taxon>
        <taxon>Intramacronucleata</taxon>
        <taxon>Oligohymenophorea</taxon>
        <taxon>Peniculida</taxon>
        <taxon>Parameciidae</taxon>
        <taxon>Paramecium</taxon>
    </lineage>
</organism>
<sequence length="2994" mass="345987">MRPWIGKIMDFRIVAQLMISTILYIVQGCPFADYEQSLLSAKHQIEIATVEFLGSSQSFAFWSFCIPSWEVDGYPNVEDFLLQDNRNQQLLFLMRSDAVDSSLIMFMYVDFIVGGNQNEVVHSLHINNEQLENVYEYRFDAKNYEGTWILSMITIQQQNILFQTSVSTDYNDIQVEIPQYNKVLFIIGGTGIVRQQYQLGIFRGRLSKLITYNDQTNLDFEWVKANCLIPQIINGGQIVYLIEEVLLFEENSQIIRSIDQVGKSFQFYGWVKYDFSQASFTTTYLLLRLTIFKNYGDELRLGDELAKITVDLDLSQPQKCGYDVISHMYSTPIFGSINQKLQEKLTFRDDGSFYYQQLQQWHMVSFLYQQRNGPTVSFNFVSSNLIIDEKFPDQNAQGLFINTKYYAIIGSDRTLLSKLRGQLANVRFEYNFEINTELNIDCHYTCNKCDGPLSTNCLQCYGLQNRMYSADLKTCQCQLGYIEQLGECKSYSEIYPLVSSLDLPIFQSSFNCGVGYFYLSTIQQCIKCPQENQVGILCADCLVNPSTWHYKPVCKMDFVVDNDSGKTGYRLQQRNPLNYDVYLIDYNSNLVLIEGAEDYCNTQNDFPNCFQIEKETHLLSSFYIICKEDHYFQNNKCWKSISNCIKSSFESDNCLQCAVGYYLRDNTCEVCANFCINCQINNGIYQCLQCPDGYEVQDGDCVKCGKNCQICKFQQIKDTNYKLLRCLKCVHDEQYYISLDGENCFENSIKNCLYAFEVSRYDYKINSIDYELNLIPIAKDVVCGQCQLKQTYNQDLNECVPQQSTDCYYSYVSMITSNQEVCLFGPKLISDRDPVSFLTESPCLNYNCHVCLISQIFIKVSQICLECNNGYYAEKLTGFCLPCPQELKCQICYQQNKISKDNWKNQVRAYYRLIIDDDLQSHSFIDHGLSQNSDDYEVVCQFCLQGYEILNGKCIEVCPNSCLQCKIINNQNICVQCPEIRGKRSLSLQNNQCIQCPGHCVFCRQRDQDEIKLINPIFDNLDFYYYSNQCLQNQKGYYDTDLKMYVDCESAPCMKEMQINLFLHCSQQQYYEQIQSLQRDEDVKTFKQSNILIDDLFSTSSFQQFEQQEFYQMANEQAIKSILIRIFSFEPQTCVIKNNKSIKQQFSQNIFSAINVKLELYGYGNTIFQYDKIISIVNFKKIYIQGIILEPLPVHNLKKLFFNSVFEQTIQLTDITYKSNLIQDKSQIVIWNSTFVIIDTFRTQDLNLTEILAFILVEEIEKVQTIQIVNFNMINCEFQTVNLFQCNTKASDSTYFLLSNFTSISFQQSQLLNSTSGLLLIQEIIIKESLITDVQNLIGGNELFTIQIYSFKMYKNTQVNSTIFGMKTTFSINTFKFIENTILNGSSVFNNSDAQARNLYFIQLEFVLNINDKESRFIRIKNNQNANQYLFFDDLILNLNSLQVNSNQPLIDKQDESLIFLQAEYIYINGLVITRSFGIKDIVIQKVSTFKLSEARITQDKSYQIKGLHQYFDCVQKEISAKYYFTSLYLYDIQNITLYSILIESVSIINYPIINILSSIEMITKSQEISVSNLYFKSNLILITDSLKQASIFQITSQSEYKISISDSTMAKNLMHQYQQNDLISSALLFNFDCSYCTLNFQNLTIESNLVTNSTQSIIYIKSKTIIMINIVFRYNCISNYSILQPHILWGFKSDQEIFLENIKEIFPVKVQTGNAKLAGQNIELTNVSISNSVGSGLYISLENQAKCLMTNIAFQSIKSLFLEKNENGGAIVFDTTRIIEAIIELQNIRLNNILCRQKGGFVYLINGQGKSQILMSNLKIQDVYALQGSIIFTEFSSQSTIPKIINLENIEIKNSQLGQMSFLNQFSDLEDAEELQQLSYQRYMFCIYNAYAIIIQNIFIMDINYESFLQVSNNFQIQITKLLISKSIFLNSVIQIDNKNSSSSICITDMQLSNISILAIIPYKTECIVQSVNSIPYQSFSCLGESFSRLSPKNLPSYYDEAQDTMTVCVLNKMKMQKSNENVSVVEITPFKSNMTISQLLLKDINCEICDNGLLNIQLKEKQSYLDIKSLNVQRNQCGKSSCINIINNIQSRRRLQTLIPFVNSKNYQVNILNYICQKNQGFEGTCLRIQNITTLIISSILQKNSAVNKGGAILVIGLQDFYIEQSVLQDNRANIGGGLFMTDQMNQNMTLLGSIVSGNIAKQYGNNEAQIPSQLAISVDAVNFLPKIKVLQTENLVIEQIHIKKYEVFRKVFSDTLYFPNGQLISEYNYFDWQKEQYYPYNLHLRIIALDQYDSIINNLQKTSCSIKGRLLDDELERLFTNNFTNQENIEFGDKDYNLDQLIIYLDDELNMTLQLQFNCSSIFIPIRGENKQITSYHQNYYLRMNVKTLPCQLGEIKKTTNKICVPCDPELGQYTLVINSQRCQVKNDVSTKEIKSAQLNLREGFWRPYFNSDSIDQCINLPRNCNGGWSQGDNSCSNGHIGALCEECDIYDTRGSGHFSKSVQYSCSSCLNNSKNIVIIILVSIWTLISIFISVKSTVALLNQIAIQIQMTKLKFIKNSIQSQSAILIKMLTNHLQILTAITTFKINFSTGLTNALNAIGNPIQTMAYSLDCFLIYMFSMEIHYARIIWQLVMPFIYIFLFLGIYFITVRIGAIKYSLSVITTTFIYIYIYIQPNLVGGLISLLSFRQISGYQWIQANVAYRYDTSQHIIWLLAFCLPGLFIFALLLPFLFFIALYIKRDILNEKIIRQQFGYLYNEYKTGAFFWEIVKIVEKELLIIFLSYYDDNIIQKGTLVLLVIYLYSELNNRFKPYNMSTLNNLDALSAKVCQISIILGFGIYIDELYGNFEIQIPYFVILAILNLFYFILLFNEILKSYYVELEGKFDKVRDKISLIAPWTVKHPYLRKYLENSTQRRKRIQNQYQKIKKYLFSYAKPIKELKENLNSLSTQIRPSNSNPQILINQEQVKKLPSKFEFLNDNYQSRASIVISSF</sequence>
<protein>
    <recommendedName>
        <fullName evidence="2">EGF-like domain-containing protein</fullName>
    </recommendedName>
</protein>
<proteinExistence type="predicted"/>
<feature type="transmembrane region" description="Helical" evidence="1">
    <location>
        <begin position="2823"/>
        <end position="2842"/>
    </location>
</feature>
<evidence type="ECO:0000259" key="2">
    <source>
        <dbReference type="SMART" id="SM00181"/>
    </source>
</evidence>
<dbReference type="CDD" id="cd00064">
    <property type="entry name" value="FU"/>
    <property type="match status" value="1"/>
</dbReference>
<comment type="caution">
    <text evidence="3">The sequence shown here is derived from an EMBL/GenBank/DDBJ whole genome shotgun (WGS) entry which is preliminary data.</text>
</comment>
<keyword evidence="4" id="KW-1185">Reference proteome</keyword>
<feature type="domain" description="EGF-like" evidence="2">
    <location>
        <begin position="670"/>
        <end position="702"/>
    </location>
</feature>
<feature type="transmembrane region" description="Helical" evidence="1">
    <location>
        <begin position="2854"/>
        <end position="2872"/>
    </location>
</feature>
<dbReference type="PANTHER" id="PTHR11319">
    <property type="entry name" value="G PROTEIN-COUPLED RECEPTOR-RELATED"/>
    <property type="match status" value="1"/>
</dbReference>
<evidence type="ECO:0000256" key="1">
    <source>
        <dbReference type="SAM" id="Phobius"/>
    </source>
</evidence>
<feature type="transmembrane region" description="Helical" evidence="1">
    <location>
        <begin position="2520"/>
        <end position="2549"/>
    </location>
</feature>
<dbReference type="Proteomes" id="UP000683925">
    <property type="component" value="Unassembled WGS sequence"/>
</dbReference>
<dbReference type="OMA" id="WILSMIT"/>
<evidence type="ECO:0000313" key="4">
    <source>
        <dbReference type="Proteomes" id="UP000683925"/>
    </source>
</evidence>
<feature type="domain" description="EGF-like" evidence="2">
    <location>
        <begin position="625"/>
        <end position="669"/>
    </location>
</feature>
<keyword evidence="1" id="KW-0812">Transmembrane</keyword>
<dbReference type="EMBL" id="CAJJDP010000093">
    <property type="protein sequence ID" value="CAD8188923.1"/>
    <property type="molecule type" value="Genomic_DNA"/>
</dbReference>
<dbReference type="InterPro" id="IPR000742">
    <property type="entry name" value="EGF"/>
</dbReference>
<dbReference type="PANTHER" id="PTHR11319:SF35">
    <property type="entry name" value="OUTER MEMBRANE PROTEIN PMPC-RELATED"/>
    <property type="match status" value="1"/>
</dbReference>
<keyword evidence="1" id="KW-1133">Transmembrane helix</keyword>
<reference evidence="3" key="1">
    <citation type="submission" date="2021-01" db="EMBL/GenBank/DDBJ databases">
        <authorList>
            <consortium name="Genoscope - CEA"/>
            <person name="William W."/>
        </authorList>
    </citation>
    <scope>NUCLEOTIDE SEQUENCE</scope>
</reference>
<dbReference type="OrthoDB" id="295386at2759"/>
<evidence type="ECO:0000313" key="3">
    <source>
        <dbReference type="EMBL" id="CAD8188923.1"/>
    </source>
</evidence>
<feature type="domain" description="EGF-like" evidence="2">
    <location>
        <begin position="842"/>
        <end position="881"/>
    </location>
</feature>
<feature type="transmembrane region" description="Helical" evidence="1">
    <location>
        <begin position="2713"/>
        <end position="2741"/>
    </location>
</feature>
<gene>
    <name evidence="3" type="ORF">POCTA_138.1.T0940005</name>
</gene>
<feature type="domain" description="EGF-like" evidence="2">
    <location>
        <begin position="448"/>
        <end position="489"/>
    </location>
</feature>
<feature type="transmembrane region" description="Helical" evidence="1">
    <location>
        <begin position="2631"/>
        <end position="2651"/>
    </location>
</feature>
<keyword evidence="1" id="KW-0472">Membrane</keyword>
<dbReference type="PROSITE" id="PS51257">
    <property type="entry name" value="PROKAR_LIPOPROTEIN"/>
    <property type="match status" value="1"/>
</dbReference>
<dbReference type="SMART" id="SM00181">
    <property type="entry name" value="EGF"/>
    <property type="match status" value="4"/>
</dbReference>
<name>A0A8S1WHS0_PAROT</name>
<accession>A0A8S1WHS0</accession>
<dbReference type="InterPro" id="IPR006212">
    <property type="entry name" value="Furin_repeat"/>
</dbReference>